<dbReference type="AlphaFoldDB" id="A0A7S3L1Q0"/>
<protein>
    <submittedName>
        <fullName evidence="1">Uncharacterized protein</fullName>
    </submittedName>
</protein>
<sequence>MTYSYQGNIQIIHQARFCEMVTNRYTDPQLPHKPFAHLLESEEHAHLLSAGDSLQGIEFVTPDLALVELRVGHPPFLWTDLLTCARLSKSEDDTDGGGRWWIVHKSSENVPFLLEHAASST</sequence>
<accession>A0A7S3L1Q0</accession>
<reference evidence="1" key="1">
    <citation type="submission" date="2021-01" db="EMBL/GenBank/DDBJ databases">
        <authorList>
            <person name="Corre E."/>
            <person name="Pelletier E."/>
            <person name="Niang G."/>
            <person name="Scheremetjew M."/>
            <person name="Finn R."/>
            <person name="Kale V."/>
            <person name="Holt S."/>
            <person name="Cochrane G."/>
            <person name="Meng A."/>
            <person name="Brown T."/>
            <person name="Cohen L."/>
        </authorList>
    </citation>
    <scope>NUCLEOTIDE SEQUENCE</scope>
    <source>
        <strain evidence="1">CCMP127</strain>
    </source>
</reference>
<evidence type="ECO:0000313" key="1">
    <source>
        <dbReference type="EMBL" id="CAE0406166.1"/>
    </source>
</evidence>
<name>A0A7S3L1Q0_9STRA</name>
<proteinExistence type="predicted"/>
<gene>
    <name evidence="1" type="ORF">ACOF00016_LOCUS4084</name>
</gene>
<dbReference type="EMBL" id="HBIM01004775">
    <property type="protein sequence ID" value="CAE0406166.1"/>
    <property type="molecule type" value="Transcribed_RNA"/>
</dbReference>
<organism evidence="1">
    <name type="scientific">Amphora coffeiformis</name>
    <dbReference type="NCBI Taxonomy" id="265554"/>
    <lineage>
        <taxon>Eukaryota</taxon>
        <taxon>Sar</taxon>
        <taxon>Stramenopiles</taxon>
        <taxon>Ochrophyta</taxon>
        <taxon>Bacillariophyta</taxon>
        <taxon>Bacillariophyceae</taxon>
        <taxon>Bacillariophycidae</taxon>
        <taxon>Thalassiophysales</taxon>
        <taxon>Catenulaceae</taxon>
        <taxon>Amphora</taxon>
    </lineage>
</organism>